<dbReference type="Gene3D" id="3.30.70.1060">
    <property type="entry name" value="Dimeric alpha+beta barrel"/>
    <property type="match status" value="1"/>
</dbReference>
<dbReference type="InterPro" id="IPR005545">
    <property type="entry name" value="YCII"/>
</dbReference>
<gene>
    <name evidence="3" type="ORF">JF887_13850</name>
</gene>
<dbReference type="PANTHER" id="PTHR35174">
    <property type="entry name" value="BLL7171 PROTEIN-RELATED"/>
    <property type="match status" value="1"/>
</dbReference>
<evidence type="ECO:0000259" key="2">
    <source>
        <dbReference type="Pfam" id="PF03795"/>
    </source>
</evidence>
<evidence type="ECO:0000313" key="3">
    <source>
        <dbReference type="EMBL" id="MBJ7610495.1"/>
    </source>
</evidence>
<dbReference type="PANTHER" id="PTHR35174:SF3">
    <property type="entry name" value="BLL7171 PROTEIN"/>
    <property type="match status" value="1"/>
</dbReference>
<name>A0A934KQN4_9BACT</name>
<comment type="similarity">
    <text evidence="1">Belongs to the YciI family.</text>
</comment>
<dbReference type="SUPFAM" id="SSF54909">
    <property type="entry name" value="Dimeric alpha+beta barrel"/>
    <property type="match status" value="1"/>
</dbReference>
<proteinExistence type="inferred from homology"/>
<accession>A0A934KQN4</accession>
<dbReference type="Pfam" id="PF03795">
    <property type="entry name" value="YCII"/>
    <property type="match status" value="1"/>
</dbReference>
<protein>
    <recommendedName>
        <fullName evidence="2">YCII-related domain-containing protein</fullName>
    </recommendedName>
</protein>
<dbReference type="InterPro" id="IPR011008">
    <property type="entry name" value="Dimeric_a/b-barrel"/>
</dbReference>
<evidence type="ECO:0000313" key="4">
    <source>
        <dbReference type="Proteomes" id="UP000614410"/>
    </source>
</evidence>
<dbReference type="EMBL" id="JAEKNN010000063">
    <property type="protein sequence ID" value="MBJ7610495.1"/>
    <property type="molecule type" value="Genomic_DNA"/>
</dbReference>
<comment type="caution">
    <text evidence="3">The sequence shown here is derived from an EMBL/GenBank/DDBJ whole genome shotgun (WGS) entry which is preliminary data.</text>
</comment>
<evidence type="ECO:0000256" key="1">
    <source>
        <dbReference type="ARBA" id="ARBA00007689"/>
    </source>
</evidence>
<feature type="domain" description="YCII-related" evidence="2">
    <location>
        <begin position="6"/>
        <end position="98"/>
    </location>
</feature>
<organism evidence="3 4">
    <name type="scientific">Candidatus Amunia macphersoniae</name>
    <dbReference type="NCBI Taxonomy" id="3127014"/>
    <lineage>
        <taxon>Bacteria</taxon>
        <taxon>Bacillati</taxon>
        <taxon>Candidatus Dormiibacterota</taxon>
        <taxon>Candidatus Dormibacteria</taxon>
        <taxon>Candidatus Aeolococcales</taxon>
        <taxon>Candidatus Aeolococcaceae</taxon>
        <taxon>Candidatus Amunia</taxon>
    </lineage>
</organism>
<dbReference type="AlphaFoldDB" id="A0A934KQN4"/>
<dbReference type="Proteomes" id="UP000614410">
    <property type="component" value="Unassembled WGS sequence"/>
</dbReference>
<sequence>MTQYLMSVYHPEDRAVEPADMEKVYRDVDALNVEIRAAGAFVFGGGLHQSSTATVMRVKDGDVLTTDGPFAEAVEHIGGFWVIQADYLDSALEWGRKAALACLVPIEVRPFQDEPAG</sequence>
<reference evidence="3 4" key="1">
    <citation type="submission" date="2020-10" db="EMBL/GenBank/DDBJ databases">
        <title>Ca. Dormibacterota MAGs.</title>
        <authorList>
            <person name="Montgomery K."/>
        </authorList>
    </citation>
    <scope>NUCLEOTIDE SEQUENCE [LARGE SCALE GENOMIC DNA]</scope>
    <source>
        <strain evidence="3">Mitchell_Peninsula_5</strain>
    </source>
</reference>